<protein>
    <submittedName>
        <fullName evidence="1">Uncharacterized protein</fullName>
    </submittedName>
</protein>
<keyword evidence="2" id="KW-1185">Reference proteome</keyword>
<reference evidence="2" key="1">
    <citation type="journal article" date="2019" name="Int. J. Syst. Evol. Microbiol.">
        <title>The Global Catalogue of Microorganisms (GCM) 10K type strain sequencing project: providing services to taxonomists for standard genome sequencing and annotation.</title>
        <authorList>
            <consortium name="The Broad Institute Genomics Platform"/>
            <consortium name="The Broad Institute Genome Sequencing Center for Infectious Disease"/>
            <person name="Wu L."/>
            <person name="Ma J."/>
        </authorList>
    </citation>
    <scope>NUCLEOTIDE SEQUENCE [LARGE SCALE GENOMIC DNA]</scope>
    <source>
        <strain evidence="2">WYCCWR 12678</strain>
    </source>
</reference>
<dbReference type="Proteomes" id="UP001596002">
    <property type="component" value="Unassembled WGS sequence"/>
</dbReference>
<sequence length="135" mass="15841">MYWGYYPYETVPFYRNYLPYSPDVHDVDDLKQMVDELQNQLEEIRAKINNPALNPEPETRQAAEVEESDLVRDIQQQINSLKAAQIASYEELLSMFLKNEMRDRIRDIQLDITPEKVVKKISKSLDGTKSVSQEE</sequence>
<organism evidence="1 2">
    <name type="scientific">Effusibacillus consociatus</name>
    <dbReference type="NCBI Taxonomy" id="1117041"/>
    <lineage>
        <taxon>Bacteria</taxon>
        <taxon>Bacillati</taxon>
        <taxon>Bacillota</taxon>
        <taxon>Bacilli</taxon>
        <taxon>Bacillales</taxon>
        <taxon>Alicyclobacillaceae</taxon>
        <taxon>Effusibacillus</taxon>
    </lineage>
</organism>
<dbReference type="EMBL" id="JBHSHC010000112">
    <property type="protein sequence ID" value="MFC4768671.1"/>
    <property type="molecule type" value="Genomic_DNA"/>
</dbReference>
<comment type="caution">
    <text evidence="1">The sequence shown here is derived from an EMBL/GenBank/DDBJ whole genome shotgun (WGS) entry which is preliminary data.</text>
</comment>
<name>A0ABV9Q2G7_9BACL</name>
<evidence type="ECO:0000313" key="1">
    <source>
        <dbReference type="EMBL" id="MFC4768671.1"/>
    </source>
</evidence>
<evidence type="ECO:0000313" key="2">
    <source>
        <dbReference type="Proteomes" id="UP001596002"/>
    </source>
</evidence>
<proteinExistence type="predicted"/>
<accession>A0ABV9Q2G7</accession>
<dbReference type="RefSeq" id="WP_380026620.1">
    <property type="nucleotide sequence ID" value="NZ_JBHSHC010000112.1"/>
</dbReference>
<gene>
    <name evidence="1" type="ORF">ACFO8Q_15105</name>
</gene>